<dbReference type="SUPFAM" id="SSF54826">
    <property type="entry name" value="Enolase N-terminal domain-like"/>
    <property type="match status" value="1"/>
</dbReference>
<dbReference type="Pfam" id="PF14111">
    <property type="entry name" value="DUF4283"/>
    <property type="match status" value="1"/>
</dbReference>
<feature type="region of interest" description="Disordered" evidence="1">
    <location>
        <begin position="60"/>
        <end position="79"/>
    </location>
</feature>
<evidence type="ECO:0000313" key="3">
    <source>
        <dbReference type="EMBL" id="KAK9104673.1"/>
    </source>
</evidence>
<reference evidence="3 4" key="1">
    <citation type="submission" date="2024-01" db="EMBL/GenBank/DDBJ databases">
        <title>Genome assemblies of Stephania.</title>
        <authorList>
            <person name="Yang L."/>
        </authorList>
    </citation>
    <scope>NUCLEOTIDE SEQUENCE [LARGE SCALE GENOMIC DNA]</scope>
    <source>
        <strain evidence="3">JXDWG</strain>
        <tissue evidence="3">Leaf</tissue>
    </source>
</reference>
<organism evidence="3 4">
    <name type="scientific">Stephania cephalantha</name>
    <dbReference type="NCBI Taxonomy" id="152367"/>
    <lineage>
        <taxon>Eukaryota</taxon>
        <taxon>Viridiplantae</taxon>
        <taxon>Streptophyta</taxon>
        <taxon>Embryophyta</taxon>
        <taxon>Tracheophyta</taxon>
        <taxon>Spermatophyta</taxon>
        <taxon>Magnoliopsida</taxon>
        <taxon>Ranunculales</taxon>
        <taxon>Menispermaceae</taxon>
        <taxon>Menispermoideae</taxon>
        <taxon>Cissampelideae</taxon>
        <taxon>Stephania</taxon>
    </lineage>
</organism>
<dbReference type="PANTHER" id="PTHR31286">
    <property type="entry name" value="GLYCINE-RICH CELL WALL STRUCTURAL PROTEIN 1.8-LIKE"/>
    <property type="match status" value="1"/>
</dbReference>
<dbReference type="InterPro" id="IPR025558">
    <property type="entry name" value="DUF4283"/>
</dbReference>
<protein>
    <recommendedName>
        <fullName evidence="2">DUF4283 domain-containing protein</fullName>
    </recommendedName>
</protein>
<evidence type="ECO:0000259" key="2">
    <source>
        <dbReference type="Pfam" id="PF14111"/>
    </source>
</evidence>
<sequence length="367" mass="41042">MQQIRLPLTTTWCSSLMELSTSRLGANAILAVSLAVCKAGASVKKVPLYKGAPTNHVADFEQDESDSDSDKQQKLVHPQGVVGGCKSDGVGPMVVFSGLEFDELEQGPIDWQDQGSGRDIITTMDENGPIVQISDIYDQLLDKQFEHAVVVKLLWRAMGYQMLMNRIKALWNPVGEYMVMDLGKDFFLVVFARDGDSTKALLGGPWVVLGQALSVQRWTPEFWATTTSVNEAAVWVRFLDLPIKYYQHDILWEVGSSIGWVLRIKLNTRRKYVRIAVELEFDKPLLSKIRLRNMWQGIEYKGLPSIRFLCGKVGHNSLACINRHRNTKTAQSSTQGARDGGDRIGTRNMVGDVLEREDGSKLTVLLP</sequence>
<name>A0AAP0F8N1_9MAGN</name>
<dbReference type="EMBL" id="JBBNAG010000009">
    <property type="protein sequence ID" value="KAK9104673.1"/>
    <property type="molecule type" value="Genomic_DNA"/>
</dbReference>
<dbReference type="InterPro" id="IPR029017">
    <property type="entry name" value="Enolase-like_N"/>
</dbReference>
<dbReference type="Proteomes" id="UP001419268">
    <property type="component" value="Unassembled WGS sequence"/>
</dbReference>
<evidence type="ECO:0000256" key="1">
    <source>
        <dbReference type="SAM" id="MobiDB-lite"/>
    </source>
</evidence>
<dbReference type="InterPro" id="IPR040256">
    <property type="entry name" value="At4g02000-like"/>
</dbReference>
<evidence type="ECO:0000313" key="4">
    <source>
        <dbReference type="Proteomes" id="UP001419268"/>
    </source>
</evidence>
<comment type="caution">
    <text evidence="3">The sequence shown here is derived from an EMBL/GenBank/DDBJ whole genome shotgun (WGS) entry which is preliminary data.</text>
</comment>
<feature type="domain" description="DUF4283" evidence="2">
    <location>
        <begin position="143"/>
        <end position="222"/>
    </location>
</feature>
<proteinExistence type="predicted"/>
<keyword evidence="4" id="KW-1185">Reference proteome</keyword>
<accession>A0AAP0F8N1</accession>
<dbReference type="PANTHER" id="PTHR31286:SF99">
    <property type="entry name" value="DUF4283 DOMAIN-CONTAINING PROTEIN"/>
    <property type="match status" value="1"/>
</dbReference>
<dbReference type="AlphaFoldDB" id="A0AAP0F8N1"/>
<dbReference type="Gene3D" id="3.30.390.10">
    <property type="entry name" value="Enolase-like, N-terminal domain"/>
    <property type="match status" value="1"/>
</dbReference>
<gene>
    <name evidence="3" type="ORF">Scep_021517</name>
</gene>